<evidence type="ECO:0000313" key="2">
    <source>
        <dbReference type="EMBL" id="QHS93329.1"/>
    </source>
</evidence>
<name>A0A6C0BNZ8_9ZZZZ</name>
<keyword evidence="1" id="KW-0812">Transmembrane</keyword>
<organism evidence="2">
    <name type="scientific">viral metagenome</name>
    <dbReference type="NCBI Taxonomy" id="1070528"/>
    <lineage>
        <taxon>unclassified sequences</taxon>
        <taxon>metagenomes</taxon>
        <taxon>organismal metagenomes</taxon>
    </lineage>
</organism>
<accession>A0A6C0BNZ8</accession>
<protein>
    <submittedName>
        <fullName evidence="2">Uncharacterized protein</fullName>
    </submittedName>
</protein>
<keyword evidence="1" id="KW-0472">Membrane</keyword>
<sequence>MKNFLTQFFFALPIFFWMPTFFQFGVFWKKFSETSQVY</sequence>
<dbReference type="EMBL" id="MN739202">
    <property type="protein sequence ID" value="QHS93329.1"/>
    <property type="molecule type" value="Genomic_DNA"/>
</dbReference>
<keyword evidence="1" id="KW-1133">Transmembrane helix</keyword>
<reference evidence="2" key="1">
    <citation type="journal article" date="2020" name="Nature">
        <title>Giant virus diversity and host interactions through global metagenomics.</title>
        <authorList>
            <person name="Schulz F."/>
            <person name="Roux S."/>
            <person name="Paez-Espino D."/>
            <person name="Jungbluth S."/>
            <person name="Walsh D.A."/>
            <person name="Denef V.J."/>
            <person name="McMahon K.D."/>
            <person name="Konstantinidis K.T."/>
            <person name="Eloe-Fadrosh E.A."/>
            <person name="Kyrpides N.C."/>
            <person name="Woyke T."/>
        </authorList>
    </citation>
    <scope>NUCLEOTIDE SEQUENCE</scope>
    <source>
        <strain evidence="2">GVMAG-M-3300017989-17</strain>
    </source>
</reference>
<feature type="transmembrane region" description="Helical" evidence="1">
    <location>
        <begin position="6"/>
        <end position="28"/>
    </location>
</feature>
<evidence type="ECO:0000256" key="1">
    <source>
        <dbReference type="SAM" id="Phobius"/>
    </source>
</evidence>
<proteinExistence type="predicted"/>
<dbReference type="AlphaFoldDB" id="A0A6C0BNZ8"/>